<organism evidence="1">
    <name type="scientific">hydrothermal vent metagenome</name>
    <dbReference type="NCBI Taxonomy" id="652676"/>
    <lineage>
        <taxon>unclassified sequences</taxon>
        <taxon>metagenomes</taxon>
        <taxon>ecological metagenomes</taxon>
    </lineage>
</organism>
<dbReference type="EMBL" id="FRYL01000038">
    <property type="protein sequence ID" value="SHO81303.1"/>
    <property type="molecule type" value="Genomic_DNA"/>
</dbReference>
<reference evidence="1" key="1">
    <citation type="submission" date="2016-10" db="EMBL/GenBank/DDBJ databases">
        <authorList>
            <person name="de Groot N.N."/>
        </authorList>
    </citation>
    <scope>NUCLEOTIDE SEQUENCE</scope>
</reference>
<accession>A0A1W1EKB4</accession>
<gene>
    <name evidence="1" type="ORF">MNB_SV-15-869</name>
</gene>
<sequence>MTKFTKLALTALFTFAVVGTTASADSNKGKKLYIKKLRADCGISGSKFAAKHTQDDWEAIKEAGKMVDEVKKLCPKATNFKAKYIPDLYDFVYEFASDSGNVPSC</sequence>
<name>A0A1W1EKB4_9ZZZZ</name>
<protein>
    <recommendedName>
        <fullName evidence="2">Cytochrome C</fullName>
    </recommendedName>
</protein>
<dbReference type="AlphaFoldDB" id="A0A1W1EKB4"/>
<evidence type="ECO:0008006" key="2">
    <source>
        <dbReference type="Google" id="ProtNLM"/>
    </source>
</evidence>
<evidence type="ECO:0000313" key="1">
    <source>
        <dbReference type="EMBL" id="SHO81303.1"/>
    </source>
</evidence>
<proteinExistence type="predicted"/>